<dbReference type="Gene3D" id="2.30.110.10">
    <property type="entry name" value="Electron Transport, Fmn-binding Protein, Chain A"/>
    <property type="match status" value="1"/>
</dbReference>
<dbReference type="Proteomes" id="UP001609219">
    <property type="component" value="Unassembled WGS sequence"/>
</dbReference>
<dbReference type="EMBL" id="JBIMSN010000016">
    <property type="protein sequence ID" value="MFH5227668.1"/>
    <property type="molecule type" value="Genomic_DNA"/>
</dbReference>
<gene>
    <name evidence="5" type="ORF">ACHIPV_02475</name>
    <name evidence="3" type="ORF">ACHIPZ_19470</name>
    <name evidence="4" type="ORF">ACHIRB_03570</name>
</gene>
<evidence type="ECO:0000313" key="5">
    <source>
        <dbReference type="EMBL" id="MFH5240747.1"/>
    </source>
</evidence>
<sequence>MSTLSMSSHDREEFLAGVHIGVLAVGRAGEAPLTTPVWYRYDDGVVEIATAARTKKVALLRDSPEASLCVQREENPPAYVTVEGSVSIEPLPAGVVTDIAARYLGTDGAAQYAETAEDDTLLRLHVRTWRSLDFANLGG</sequence>
<evidence type="ECO:0000259" key="2">
    <source>
        <dbReference type="Pfam" id="PF01243"/>
    </source>
</evidence>
<evidence type="ECO:0000313" key="4">
    <source>
        <dbReference type="EMBL" id="MFH5227668.1"/>
    </source>
</evidence>
<dbReference type="Proteomes" id="UP001609175">
    <property type="component" value="Unassembled WGS sequence"/>
</dbReference>
<accession>A0ABW7JRB4</accession>
<proteinExistence type="predicted"/>
<dbReference type="EMBL" id="JBIMSP010000002">
    <property type="protein sequence ID" value="MFH5240747.1"/>
    <property type="molecule type" value="Genomic_DNA"/>
</dbReference>
<dbReference type="PANTHER" id="PTHR35176:SF6">
    <property type="entry name" value="HEME OXYGENASE HI_0854-RELATED"/>
    <property type="match status" value="1"/>
</dbReference>
<evidence type="ECO:0000313" key="8">
    <source>
        <dbReference type="Proteomes" id="UP001609219"/>
    </source>
</evidence>
<dbReference type="SUPFAM" id="SSF50475">
    <property type="entry name" value="FMN-binding split barrel"/>
    <property type="match status" value="1"/>
</dbReference>
<evidence type="ECO:0000313" key="7">
    <source>
        <dbReference type="Proteomes" id="UP001609176"/>
    </source>
</evidence>
<dbReference type="InterPro" id="IPR011576">
    <property type="entry name" value="Pyridox_Oxase_N"/>
</dbReference>
<evidence type="ECO:0000256" key="1">
    <source>
        <dbReference type="ARBA" id="ARBA00023002"/>
    </source>
</evidence>
<name>A0ABW7JRB4_9NOCA</name>
<protein>
    <submittedName>
        <fullName evidence="3">Pyridoxamine 5'-phosphate oxidase family protein</fullName>
    </submittedName>
</protein>
<reference evidence="6 7" key="1">
    <citation type="submission" date="2024-10" db="EMBL/GenBank/DDBJ databases">
        <authorList>
            <person name="Riesco R."/>
        </authorList>
    </citation>
    <scope>NUCLEOTIDE SEQUENCE [LARGE SCALE GENOMIC DNA]</scope>
    <source>
        <strain evidence="5 7">NCIMB 15448</strain>
        <strain evidence="3 6">NCIMB 15449</strain>
        <strain evidence="4 8">NCIMB 15450</strain>
    </source>
</reference>
<dbReference type="PANTHER" id="PTHR35176">
    <property type="entry name" value="HEME OXYGENASE HI_0854-RELATED"/>
    <property type="match status" value="1"/>
</dbReference>
<dbReference type="RefSeq" id="WP_395116032.1">
    <property type="nucleotide sequence ID" value="NZ_JBIMSN010000016.1"/>
</dbReference>
<organism evidence="3 6">
    <name type="scientific">Antrihabitans spumae</name>
    <dbReference type="NCBI Taxonomy" id="3373370"/>
    <lineage>
        <taxon>Bacteria</taxon>
        <taxon>Bacillati</taxon>
        <taxon>Actinomycetota</taxon>
        <taxon>Actinomycetes</taxon>
        <taxon>Mycobacteriales</taxon>
        <taxon>Nocardiaceae</taxon>
        <taxon>Antrihabitans</taxon>
    </lineage>
</organism>
<evidence type="ECO:0000313" key="3">
    <source>
        <dbReference type="EMBL" id="MFH5210368.1"/>
    </source>
</evidence>
<keyword evidence="8" id="KW-1185">Reference proteome</keyword>
<feature type="domain" description="Pyridoxamine 5'-phosphate oxidase N-terminal" evidence="2">
    <location>
        <begin position="12"/>
        <end position="131"/>
    </location>
</feature>
<dbReference type="InterPro" id="IPR012349">
    <property type="entry name" value="Split_barrel_FMN-bd"/>
</dbReference>
<dbReference type="EMBL" id="JBIMSO010000060">
    <property type="protein sequence ID" value="MFH5210368.1"/>
    <property type="molecule type" value="Genomic_DNA"/>
</dbReference>
<keyword evidence="1" id="KW-0560">Oxidoreductase</keyword>
<dbReference type="InterPro" id="IPR052019">
    <property type="entry name" value="F420H2_bilvrd_red/Heme_oxyg"/>
</dbReference>
<dbReference type="Pfam" id="PF01243">
    <property type="entry name" value="PNPOx_N"/>
    <property type="match status" value="1"/>
</dbReference>
<evidence type="ECO:0000313" key="6">
    <source>
        <dbReference type="Proteomes" id="UP001609175"/>
    </source>
</evidence>
<comment type="caution">
    <text evidence="3">The sequence shown here is derived from an EMBL/GenBank/DDBJ whole genome shotgun (WGS) entry which is preliminary data.</text>
</comment>
<dbReference type="Proteomes" id="UP001609176">
    <property type="component" value="Unassembled WGS sequence"/>
</dbReference>